<dbReference type="Pfam" id="PF01473">
    <property type="entry name" value="Choline_bind_1"/>
    <property type="match status" value="3"/>
</dbReference>
<evidence type="ECO:0000313" key="5">
    <source>
        <dbReference type="EMBL" id="EET61031.1"/>
    </source>
</evidence>
<keyword evidence="1" id="KW-0677">Repeat</keyword>
<dbReference type="eggNOG" id="COG3266">
    <property type="taxonomic scope" value="Bacteria"/>
</dbReference>
<comment type="caution">
    <text evidence="5">The sequence shown here is derived from an EMBL/GenBank/DDBJ whole genome shotgun (WGS) entry which is preliminary data.</text>
</comment>
<proteinExistence type="predicted"/>
<dbReference type="Proteomes" id="UP000005561">
    <property type="component" value="Unassembled WGS sequence"/>
</dbReference>
<evidence type="ECO:0000313" key="6">
    <source>
        <dbReference type="Proteomes" id="UP000005561"/>
    </source>
</evidence>
<evidence type="ECO:0000256" key="1">
    <source>
        <dbReference type="ARBA" id="ARBA00022737"/>
    </source>
</evidence>
<reference evidence="5" key="1">
    <citation type="submission" date="2009-07" db="EMBL/GenBank/DDBJ databases">
        <authorList>
            <person name="Weinstock G."/>
            <person name="Sodergren E."/>
            <person name="Clifton S."/>
            <person name="Fulton L."/>
            <person name="Fulton B."/>
            <person name="Courtney L."/>
            <person name="Fronick C."/>
            <person name="Harrison M."/>
            <person name="Strong C."/>
            <person name="Farmer C."/>
            <person name="Delahaunty K."/>
            <person name="Markovic C."/>
            <person name="Hall O."/>
            <person name="Minx P."/>
            <person name="Tomlinson C."/>
            <person name="Mitreva M."/>
            <person name="Nelson J."/>
            <person name="Hou S."/>
            <person name="Wollam A."/>
            <person name="Pepin K.H."/>
            <person name="Johnson M."/>
            <person name="Bhonagiri V."/>
            <person name="Nash W.E."/>
            <person name="Warren W."/>
            <person name="Chinwalla A."/>
            <person name="Mardis E.R."/>
            <person name="Wilson R.K."/>
        </authorList>
    </citation>
    <scope>NUCLEOTIDE SEQUENCE [LARGE SCALE GENOMIC DNA]</scope>
    <source>
        <strain evidence="5">DSM 14469</strain>
    </source>
</reference>
<keyword evidence="3" id="KW-0732">Signal</keyword>
<accession>C6LEP8</accession>
<dbReference type="STRING" id="168384.SAMN05660368_00294"/>
<gene>
    <name evidence="5" type="ORF">BRYFOR_07099</name>
</gene>
<feature type="signal peptide" evidence="3">
    <location>
        <begin position="1"/>
        <end position="27"/>
    </location>
</feature>
<evidence type="ECO:0000259" key="4">
    <source>
        <dbReference type="Pfam" id="PF21277"/>
    </source>
</evidence>
<feature type="repeat" description="Cell wall-binding" evidence="2">
    <location>
        <begin position="203"/>
        <end position="222"/>
    </location>
</feature>
<feature type="domain" description="Type VI secretion system spike protein VgrG3-like C-terminal" evidence="4">
    <location>
        <begin position="315"/>
        <end position="463"/>
    </location>
</feature>
<dbReference type="Pfam" id="PF21277">
    <property type="entry name" value="T6SS_VgrG3-like_C"/>
    <property type="match status" value="1"/>
</dbReference>
<protein>
    <submittedName>
        <fullName evidence="5">Cell wall-binding repeat protein</fullName>
    </submittedName>
</protein>
<dbReference type="eggNOG" id="COG5263">
    <property type="taxonomic scope" value="Bacteria"/>
</dbReference>
<dbReference type="EMBL" id="ACCL02000008">
    <property type="protein sequence ID" value="EET61031.1"/>
    <property type="molecule type" value="Genomic_DNA"/>
</dbReference>
<name>C6LEP8_9FIRM</name>
<evidence type="ECO:0000256" key="2">
    <source>
        <dbReference type="PROSITE-ProRule" id="PRU00591"/>
    </source>
</evidence>
<sequence>MKKRGLYVIVMLFAFLLLAGVPLGAEAATYKWVKVGKNGDMQCYKNGKTLVKNRWVGDRHLNTNGYMDRNTWVKKRENGVVKRVFVRDDGRLVKNFKEGFQKIGSRYYYYTSAGVMLKSKWITVPLIGKYYVNKNGYRLTGLRKMPDGYHYFASNGVCQYGWKTINGKKYYFQKSKNGLALANGIYKLGSGKSYCFDSNGVLQTGWQKVDGKWYYFDKYMKTGWLTVKGKKYYLSESTGERVSGIYSIDGKLYCFKPSTGVMVTSKTVTWKGRKYIAGANGECTLVPDTTATPSSDMLFFLTFESGSLAYNQTGGDNGSACGAYQFDYRYALLPFVKYAYSQNAQLCAEFKTYAGLSSGTKLKSNKNFYKAWNTIYARNPALFAELQDQFAKVNYYDPVETTLAGAGINIATRSDVVKGAVYSYSIQHGQTSAVNAVKAIKVTDEMSDKTFLKKLYSYRIKQFPAYKMRYSAEYSLAVSKL</sequence>
<dbReference type="AlphaFoldDB" id="C6LEP8"/>
<dbReference type="OrthoDB" id="2051435at2"/>
<evidence type="ECO:0000256" key="3">
    <source>
        <dbReference type="SAM" id="SignalP"/>
    </source>
</evidence>
<dbReference type="InterPro" id="IPR049073">
    <property type="entry name" value="T6SS_VgrG3-like_C"/>
</dbReference>
<dbReference type="InterPro" id="IPR018337">
    <property type="entry name" value="Cell_wall/Cho-bd_repeat"/>
</dbReference>
<organism evidence="5 6">
    <name type="scientific">Marvinbryantia formatexigens DSM 14469</name>
    <dbReference type="NCBI Taxonomy" id="478749"/>
    <lineage>
        <taxon>Bacteria</taxon>
        <taxon>Bacillati</taxon>
        <taxon>Bacillota</taxon>
        <taxon>Clostridia</taxon>
        <taxon>Lachnospirales</taxon>
        <taxon>Lachnospiraceae</taxon>
        <taxon>Marvinbryantia</taxon>
    </lineage>
</organism>
<keyword evidence="6" id="KW-1185">Reference proteome</keyword>
<dbReference type="Gene3D" id="2.10.270.10">
    <property type="entry name" value="Cholin Binding"/>
    <property type="match status" value="3"/>
</dbReference>
<dbReference type="RefSeq" id="WP_006861891.1">
    <property type="nucleotide sequence ID" value="NZ_ACCL02000008.1"/>
</dbReference>
<feature type="chain" id="PRO_5002968410" evidence="3">
    <location>
        <begin position="28"/>
        <end position="481"/>
    </location>
</feature>
<dbReference type="SUPFAM" id="SSF69360">
    <property type="entry name" value="Cell wall binding repeat"/>
    <property type="match status" value="1"/>
</dbReference>
<dbReference type="PROSITE" id="PS51170">
    <property type="entry name" value="CW"/>
    <property type="match status" value="1"/>
</dbReference>